<feature type="transmembrane region" description="Helical" evidence="8">
    <location>
        <begin position="157"/>
        <end position="180"/>
    </location>
</feature>
<dbReference type="Pfam" id="PF01040">
    <property type="entry name" value="UbiA"/>
    <property type="match status" value="1"/>
</dbReference>
<name>A0A381QK92_9ZZZZ</name>
<dbReference type="SUPFAM" id="SSF50475">
    <property type="entry name" value="FMN-binding split barrel"/>
    <property type="match status" value="1"/>
</dbReference>
<evidence type="ECO:0000256" key="6">
    <source>
        <dbReference type="ARBA" id="ARBA00022989"/>
    </source>
</evidence>
<gene>
    <name evidence="9" type="ORF">METZ01_LOCUS32178</name>
</gene>
<protein>
    <recommendedName>
        <fullName evidence="10">Pyridoxamine 5'-phosphate oxidase putative domain-containing protein</fullName>
    </recommendedName>
</protein>
<feature type="transmembrane region" description="Helical" evidence="8">
    <location>
        <begin position="192"/>
        <end position="210"/>
    </location>
</feature>
<feature type="transmembrane region" description="Helical" evidence="8">
    <location>
        <begin position="304"/>
        <end position="325"/>
    </location>
</feature>
<keyword evidence="3" id="KW-0474">Menaquinone biosynthesis</keyword>
<dbReference type="Gene3D" id="1.10.357.140">
    <property type="entry name" value="UbiA prenyltransferase"/>
    <property type="match status" value="1"/>
</dbReference>
<evidence type="ECO:0000256" key="3">
    <source>
        <dbReference type="ARBA" id="ARBA00022428"/>
    </source>
</evidence>
<dbReference type="NCBIfam" id="TIGR00751">
    <property type="entry name" value="menA"/>
    <property type="match status" value="1"/>
</dbReference>
<dbReference type="GO" id="GO:0016020">
    <property type="term" value="C:membrane"/>
    <property type="evidence" value="ECO:0007669"/>
    <property type="project" value="UniProtKB-SubCell"/>
</dbReference>
<feature type="transmembrane region" description="Helical" evidence="8">
    <location>
        <begin position="448"/>
        <end position="475"/>
    </location>
</feature>
<proteinExistence type="predicted"/>
<keyword evidence="5 8" id="KW-0812">Transmembrane</keyword>
<dbReference type="GO" id="GO:0004659">
    <property type="term" value="F:prenyltransferase activity"/>
    <property type="evidence" value="ECO:0007669"/>
    <property type="project" value="InterPro"/>
</dbReference>
<dbReference type="InterPro" id="IPR044878">
    <property type="entry name" value="UbiA_sf"/>
</dbReference>
<keyword evidence="7 8" id="KW-0472">Membrane</keyword>
<dbReference type="EMBL" id="UINC01001383">
    <property type="protein sequence ID" value="SUZ79324.1"/>
    <property type="molecule type" value="Genomic_DNA"/>
</dbReference>
<dbReference type="InterPro" id="IPR012349">
    <property type="entry name" value="Split_barrel_FMN-bd"/>
</dbReference>
<evidence type="ECO:0000256" key="7">
    <source>
        <dbReference type="ARBA" id="ARBA00023136"/>
    </source>
</evidence>
<evidence type="ECO:0000256" key="4">
    <source>
        <dbReference type="ARBA" id="ARBA00022679"/>
    </source>
</evidence>
<reference evidence="9" key="1">
    <citation type="submission" date="2018-05" db="EMBL/GenBank/DDBJ databases">
        <authorList>
            <person name="Lanie J.A."/>
            <person name="Ng W.-L."/>
            <person name="Kazmierczak K.M."/>
            <person name="Andrzejewski T.M."/>
            <person name="Davidsen T.M."/>
            <person name="Wayne K.J."/>
            <person name="Tettelin H."/>
            <person name="Glass J.I."/>
            <person name="Rusch D."/>
            <person name="Podicherti R."/>
            <person name="Tsui H.-C.T."/>
            <person name="Winkler M.E."/>
        </authorList>
    </citation>
    <scope>NUCLEOTIDE SEQUENCE</scope>
</reference>
<evidence type="ECO:0000313" key="9">
    <source>
        <dbReference type="EMBL" id="SUZ79324.1"/>
    </source>
</evidence>
<keyword evidence="4" id="KW-0808">Transferase</keyword>
<dbReference type="CDD" id="cd13962">
    <property type="entry name" value="PT_UbiA_UBIAD1"/>
    <property type="match status" value="1"/>
</dbReference>
<dbReference type="InterPro" id="IPR026046">
    <property type="entry name" value="UBIAD1"/>
</dbReference>
<dbReference type="UniPathway" id="UPA00079"/>
<feature type="transmembrane region" description="Helical" evidence="8">
    <location>
        <begin position="331"/>
        <end position="351"/>
    </location>
</feature>
<accession>A0A381QK92</accession>
<dbReference type="InterPro" id="IPR000537">
    <property type="entry name" value="UbiA_prenyltransferase"/>
</dbReference>
<evidence type="ECO:0008006" key="10">
    <source>
        <dbReference type="Google" id="ProtNLM"/>
    </source>
</evidence>
<evidence type="ECO:0000256" key="1">
    <source>
        <dbReference type="ARBA" id="ARBA00004141"/>
    </source>
</evidence>
<sequence length="476" mass="53779">MNRSDFLTLATSVSGNSSAANVYFANDGLNIYFFTFNPSRKATQIAFNPHVQCVIRPENEDGIKELQIDGFAEKITDNHEKEKAKQLILNVTKAFENYMNDEFLIENDVVGYYKIKPTVIKYVDFYAEKQFEWMELPDNKPSLLSQIIGSLTRKIKYFITVIRAPFLTATIAPILLGSSIAYWEFNEFNWNIFWLTFFGAIFAHCGTNVMNDYFDHTSRNDETNKLFSPFNGGSRVIQSGLMTPANVLLLSIGFFVATIIIGLKLNYNLHGAYFELSPLMSLGLIGIFLGVMYTGFLRLSYNGLGDIAVFLGFGPVMVYGAAYMQNQSVDLFTTLLFSIPVGIFIALVLFINCFQDYNADKATNKNSWVVRLAGPGEKANYRIPFKVWEYSMIIAFAIIAFGSITKNPVASIALLPIFLFYFASKKGRSWLNEWEKEDANIEQLPYELLIVNVSTIGIHFLTGILLTIGFLISVWI</sequence>
<evidence type="ECO:0000256" key="2">
    <source>
        <dbReference type="ARBA" id="ARBA00004863"/>
    </source>
</evidence>
<evidence type="ECO:0000256" key="5">
    <source>
        <dbReference type="ARBA" id="ARBA00022692"/>
    </source>
</evidence>
<feature type="transmembrane region" description="Helical" evidence="8">
    <location>
        <begin position="279"/>
        <end position="297"/>
    </location>
</feature>
<feature type="transmembrane region" description="Helical" evidence="8">
    <location>
        <begin position="247"/>
        <end position="267"/>
    </location>
</feature>
<dbReference type="Gene3D" id="2.30.110.10">
    <property type="entry name" value="Electron Transport, Fmn-binding Protein, Chain A"/>
    <property type="match status" value="1"/>
</dbReference>
<keyword evidence="6 8" id="KW-1133">Transmembrane helix</keyword>
<dbReference type="PANTHER" id="PTHR13929">
    <property type="entry name" value="1,4-DIHYDROXY-2-NAPHTHOATE OCTAPRENYLTRANSFERASE"/>
    <property type="match status" value="1"/>
</dbReference>
<dbReference type="AlphaFoldDB" id="A0A381QK92"/>
<comment type="pathway">
    <text evidence="2">Quinol/quinone metabolism; menaquinone biosynthesis.</text>
</comment>
<feature type="transmembrane region" description="Helical" evidence="8">
    <location>
        <begin position="387"/>
        <end position="404"/>
    </location>
</feature>
<dbReference type="GO" id="GO:0042371">
    <property type="term" value="P:vitamin K biosynthetic process"/>
    <property type="evidence" value="ECO:0007669"/>
    <property type="project" value="TreeGrafter"/>
</dbReference>
<dbReference type="PANTHER" id="PTHR13929:SF0">
    <property type="entry name" value="UBIA PRENYLTRANSFERASE DOMAIN-CONTAINING PROTEIN 1"/>
    <property type="match status" value="1"/>
</dbReference>
<comment type="subcellular location">
    <subcellularLocation>
        <location evidence="1">Membrane</location>
        <topology evidence="1">Multi-pass membrane protein</topology>
    </subcellularLocation>
</comment>
<evidence type="ECO:0000256" key="8">
    <source>
        <dbReference type="SAM" id="Phobius"/>
    </source>
</evidence>
<dbReference type="GO" id="GO:0009234">
    <property type="term" value="P:menaquinone biosynthetic process"/>
    <property type="evidence" value="ECO:0007669"/>
    <property type="project" value="UniProtKB-UniPathway"/>
</dbReference>
<organism evidence="9">
    <name type="scientific">marine metagenome</name>
    <dbReference type="NCBI Taxonomy" id="408172"/>
    <lineage>
        <taxon>unclassified sequences</taxon>
        <taxon>metagenomes</taxon>
        <taxon>ecological metagenomes</taxon>
    </lineage>
</organism>